<evidence type="ECO:0000256" key="3">
    <source>
        <dbReference type="ARBA" id="ARBA00005337"/>
    </source>
</evidence>
<dbReference type="RefSeq" id="WP_014258800.1">
    <property type="nucleotide sequence ID" value="NC_016629.1"/>
</dbReference>
<keyword evidence="4" id="KW-0813">Transport</keyword>
<evidence type="ECO:0000256" key="4">
    <source>
        <dbReference type="ARBA" id="ARBA00022448"/>
    </source>
</evidence>
<accession>F3YUK7</accession>
<dbReference type="PROSITE" id="PS50903">
    <property type="entry name" value="RUBREDOXIN_LIKE"/>
    <property type="match status" value="1"/>
</dbReference>
<dbReference type="eggNOG" id="COG1773">
    <property type="taxonomic scope" value="Bacteria"/>
</dbReference>
<dbReference type="InterPro" id="IPR024935">
    <property type="entry name" value="Rubredoxin_dom"/>
</dbReference>
<evidence type="ECO:0000256" key="8">
    <source>
        <dbReference type="RuleBase" id="RU003820"/>
    </source>
</evidence>
<evidence type="ECO:0000256" key="5">
    <source>
        <dbReference type="ARBA" id="ARBA00022723"/>
    </source>
</evidence>
<dbReference type="FunFam" id="2.20.28.10:FF:000001">
    <property type="entry name" value="Rubredoxin"/>
    <property type="match status" value="1"/>
</dbReference>
<dbReference type="STRING" id="690850.Desaf_0608"/>
<sequence length="107" mass="12058">MAKANEMFQCQMHYCGYVYNPDEGDPKRGIKAGTKFGELPDDWTCPFCGAEKKDFKPLAGPGSVLWENVRNWPGLKDKQWEEIEKRIASGDVQGYSPVAQRAKGKMV</sequence>
<dbReference type="PROSITE" id="PS00202">
    <property type="entry name" value="RUBREDOXIN"/>
    <property type="match status" value="1"/>
</dbReference>
<organism evidence="10 11">
    <name type="scientific">Desulfocurvibacter africanus subsp. africanus str. Walvis Bay</name>
    <dbReference type="NCBI Taxonomy" id="690850"/>
    <lineage>
        <taxon>Bacteria</taxon>
        <taxon>Pseudomonadati</taxon>
        <taxon>Thermodesulfobacteriota</taxon>
        <taxon>Desulfovibrionia</taxon>
        <taxon>Desulfovibrionales</taxon>
        <taxon>Desulfovibrionaceae</taxon>
        <taxon>Desulfocurvibacter</taxon>
    </lineage>
</organism>
<dbReference type="Gene3D" id="2.20.28.10">
    <property type="match status" value="1"/>
</dbReference>
<evidence type="ECO:0000256" key="7">
    <source>
        <dbReference type="ARBA" id="ARBA00023004"/>
    </source>
</evidence>
<keyword evidence="7 8" id="KW-0408">Iron</keyword>
<dbReference type="CDD" id="cd00730">
    <property type="entry name" value="rubredoxin"/>
    <property type="match status" value="1"/>
</dbReference>
<dbReference type="GO" id="GO:0005506">
    <property type="term" value="F:iron ion binding"/>
    <property type="evidence" value="ECO:0007669"/>
    <property type="project" value="UniProtKB-UniRule"/>
</dbReference>
<evidence type="ECO:0000259" key="9">
    <source>
        <dbReference type="PROSITE" id="PS50903"/>
    </source>
</evidence>
<dbReference type="Proteomes" id="UP000007844">
    <property type="component" value="Chromosome"/>
</dbReference>
<keyword evidence="6 8" id="KW-0249">Electron transport</keyword>
<proteinExistence type="inferred from homology"/>
<dbReference type="SUPFAM" id="SSF57802">
    <property type="entry name" value="Rubredoxin-like"/>
    <property type="match status" value="1"/>
</dbReference>
<dbReference type="Pfam" id="PF00301">
    <property type="entry name" value="Rubredoxin"/>
    <property type="match status" value="1"/>
</dbReference>
<dbReference type="InterPro" id="IPR050526">
    <property type="entry name" value="Rubredoxin_ET"/>
</dbReference>
<keyword evidence="11" id="KW-1185">Reference proteome</keyword>
<dbReference type="InterPro" id="IPR018527">
    <property type="entry name" value="Rubredoxin_Fe_BS"/>
</dbReference>
<name>F3YUK7_DESAF</name>
<evidence type="ECO:0000313" key="10">
    <source>
        <dbReference type="EMBL" id="EGJ48961.1"/>
    </source>
</evidence>
<evidence type="ECO:0000256" key="6">
    <source>
        <dbReference type="ARBA" id="ARBA00022982"/>
    </source>
</evidence>
<dbReference type="PRINTS" id="PR00163">
    <property type="entry name" value="RUBREDOXIN"/>
</dbReference>
<dbReference type="GO" id="GO:0043448">
    <property type="term" value="P:alkane catabolic process"/>
    <property type="evidence" value="ECO:0007669"/>
    <property type="project" value="TreeGrafter"/>
</dbReference>
<dbReference type="PANTHER" id="PTHR47627:SF1">
    <property type="entry name" value="RUBREDOXIN-1-RELATED"/>
    <property type="match status" value="1"/>
</dbReference>
<comment type="similarity">
    <text evidence="3 8">Belongs to the rubredoxin family.</text>
</comment>
<dbReference type="EMBL" id="CP003221">
    <property type="protein sequence ID" value="EGJ48961.1"/>
    <property type="molecule type" value="Genomic_DNA"/>
</dbReference>
<gene>
    <name evidence="10" type="ORF">Desaf_0608</name>
</gene>
<comment type="cofactor">
    <cofactor evidence="1 8">
        <name>Fe(3+)</name>
        <dbReference type="ChEBI" id="CHEBI:29034"/>
    </cofactor>
</comment>
<dbReference type="GO" id="GO:0009055">
    <property type="term" value="F:electron transfer activity"/>
    <property type="evidence" value="ECO:0007669"/>
    <property type="project" value="TreeGrafter"/>
</dbReference>
<protein>
    <recommendedName>
        <fullName evidence="8">Rubredoxin</fullName>
    </recommendedName>
</protein>
<dbReference type="PANTHER" id="PTHR47627">
    <property type="entry name" value="RUBREDOXIN"/>
    <property type="match status" value="1"/>
</dbReference>
<evidence type="ECO:0000256" key="1">
    <source>
        <dbReference type="ARBA" id="ARBA00001965"/>
    </source>
</evidence>
<evidence type="ECO:0000256" key="2">
    <source>
        <dbReference type="ARBA" id="ARBA00002360"/>
    </source>
</evidence>
<feature type="domain" description="Rubredoxin-like" evidence="9">
    <location>
        <begin position="15"/>
        <end position="58"/>
    </location>
</feature>
<dbReference type="InterPro" id="IPR024934">
    <property type="entry name" value="Rubredoxin-like_dom"/>
</dbReference>
<reference evidence="10 11" key="1">
    <citation type="journal article" date="2011" name="J. Bacteriol.">
        <title>Genome sequence of the mercury-methylating and pleomorphic Desulfovibrio africanus Strain Walvis Bay.</title>
        <authorList>
            <person name="Brown S.D."/>
            <person name="Wall J.D."/>
            <person name="Kucken A.M."/>
            <person name="Gilmour C.C."/>
            <person name="Podar M."/>
            <person name="Brandt C.C."/>
            <person name="Teshima H."/>
            <person name="Detter J.C."/>
            <person name="Han C.S."/>
            <person name="Land M.L."/>
            <person name="Lucas S."/>
            <person name="Han J."/>
            <person name="Pennacchio L."/>
            <person name="Nolan M."/>
            <person name="Pitluck S."/>
            <person name="Woyke T."/>
            <person name="Goodwin L."/>
            <person name="Palumbo A.V."/>
            <person name="Elias D.A."/>
        </authorList>
    </citation>
    <scope>NUCLEOTIDE SEQUENCE [LARGE SCALE GENOMIC DNA]</scope>
    <source>
        <strain evidence="10 11">Walvis Bay</strain>
    </source>
</reference>
<comment type="function">
    <text evidence="2">Rubredoxin is a small nonheme, iron protein lacking acid-labile sulfide. Its single Fe, chelated to 4 Cys, functions as an electron acceptor and may also stabilize the conformation of the molecule.</text>
</comment>
<dbReference type="KEGG" id="daf:Desaf_0608"/>
<dbReference type="HOGENOM" id="CLU_2205764_0_0_7"/>
<evidence type="ECO:0000313" key="11">
    <source>
        <dbReference type="Proteomes" id="UP000007844"/>
    </source>
</evidence>
<keyword evidence="5 8" id="KW-0479">Metal-binding</keyword>
<dbReference type="AlphaFoldDB" id="F3YUK7"/>